<feature type="domain" description="Sulfatase N-terminal" evidence="5">
    <location>
        <begin position="17"/>
        <end position="361"/>
    </location>
</feature>
<evidence type="ECO:0000313" key="7">
    <source>
        <dbReference type="Proteomes" id="UP000464954"/>
    </source>
</evidence>
<name>A0A6P1MDV8_9BACT</name>
<dbReference type="Gene3D" id="3.40.720.10">
    <property type="entry name" value="Alkaline Phosphatase, subunit A"/>
    <property type="match status" value="1"/>
</dbReference>
<evidence type="ECO:0000313" key="6">
    <source>
        <dbReference type="EMBL" id="QHI69776.1"/>
    </source>
</evidence>
<sequence>MAFVIWGAAGCVAKSQPNIIIIYSDDHGYADIGANGMADDIRTPNIDSLAKDGIRMTAGYVSAPQCGPSRAGLMTGRYQERFGFDYNGQGPLRKSETTIAQRLKEAGYVTGMVGKWHLAPEWHRDRGWLKQNAPQFKNSGKQEPPEFEKYALGFSPNAFGFSEYFWGLHNKYRINYTLDGDVLDEEQVQTFDTFRVDTQSEAALSFIDRNHKKPFFLYLAYYAPHVPVEATEKYLARFPGEMPTRRRYALAMISAMDDGVGRIREKLDRYGIDDNTLIFFIADNGAPTKIDKEDKPLSVPLNAWDGSLNDPWVGEKGMVTDGGIRVPYLVCWPGKLPKGKVYDKPVLQLDATATVLAAAGVNAGDSLDGVNLIPHLTGDDNGAPHEDLYWRFWNQAAMRSGRWKYLYLPDGRRWLFDMESEEHEHKNLIDQYPETAENLHKNLKAWCGELQNKGLPDKPLNNQEKAWYTHYLK</sequence>
<reference evidence="6 7" key="1">
    <citation type="submission" date="2020-01" db="EMBL/GenBank/DDBJ databases">
        <title>Ponticoccus aerotolerans gen. nov., sp. nov., an anaerobic bacterium and proposal of Ponticoccusceae fam. nov., Ponticoccusles ord. nov. and Ponticoccuse classis nov. in the phylum Kiritimatiellaeota.</title>
        <authorList>
            <person name="Zhou L.Y."/>
            <person name="Du Z.J."/>
        </authorList>
    </citation>
    <scope>NUCLEOTIDE SEQUENCE [LARGE SCALE GENOMIC DNA]</scope>
    <source>
        <strain evidence="6 7">S-5007</strain>
    </source>
</reference>
<keyword evidence="6" id="KW-0808">Transferase</keyword>
<dbReference type="KEGG" id="taer:GT409_10055"/>
<dbReference type="GO" id="GO:0004065">
    <property type="term" value="F:arylsulfatase activity"/>
    <property type="evidence" value="ECO:0007669"/>
    <property type="project" value="TreeGrafter"/>
</dbReference>
<comment type="similarity">
    <text evidence="1">Belongs to the sulfatase family.</text>
</comment>
<protein>
    <submittedName>
        <fullName evidence="6">Sulfatase-like hydrolase/transferase</fullName>
    </submittedName>
</protein>
<evidence type="ECO:0000259" key="5">
    <source>
        <dbReference type="Pfam" id="PF00884"/>
    </source>
</evidence>
<keyword evidence="4" id="KW-0106">Calcium</keyword>
<dbReference type="PROSITE" id="PS00149">
    <property type="entry name" value="SULFATASE_2"/>
    <property type="match status" value="1"/>
</dbReference>
<proteinExistence type="inferred from homology"/>
<dbReference type="RefSeq" id="WP_160628958.1">
    <property type="nucleotide sequence ID" value="NZ_CP047593.1"/>
</dbReference>
<dbReference type="SUPFAM" id="SSF53649">
    <property type="entry name" value="Alkaline phosphatase-like"/>
    <property type="match status" value="1"/>
</dbReference>
<dbReference type="InterPro" id="IPR017850">
    <property type="entry name" value="Alkaline_phosphatase_core_sf"/>
</dbReference>
<dbReference type="InterPro" id="IPR000917">
    <property type="entry name" value="Sulfatase_N"/>
</dbReference>
<dbReference type="Pfam" id="PF00884">
    <property type="entry name" value="Sulfatase"/>
    <property type="match status" value="1"/>
</dbReference>
<organism evidence="6 7">
    <name type="scientific">Tichowtungia aerotolerans</name>
    <dbReference type="NCBI Taxonomy" id="2697043"/>
    <lineage>
        <taxon>Bacteria</taxon>
        <taxon>Pseudomonadati</taxon>
        <taxon>Kiritimatiellota</taxon>
        <taxon>Tichowtungiia</taxon>
        <taxon>Tichowtungiales</taxon>
        <taxon>Tichowtungiaceae</taxon>
        <taxon>Tichowtungia</taxon>
    </lineage>
</organism>
<keyword evidence="3 6" id="KW-0378">Hydrolase</keyword>
<evidence type="ECO:0000256" key="3">
    <source>
        <dbReference type="ARBA" id="ARBA00022801"/>
    </source>
</evidence>
<dbReference type="EMBL" id="CP047593">
    <property type="protein sequence ID" value="QHI69776.1"/>
    <property type="molecule type" value="Genomic_DNA"/>
</dbReference>
<dbReference type="GO" id="GO:0046872">
    <property type="term" value="F:metal ion binding"/>
    <property type="evidence" value="ECO:0007669"/>
    <property type="project" value="UniProtKB-KW"/>
</dbReference>
<keyword evidence="2" id="KW-0479">Metal-binding</keyword>
<dbReference type="Gene3D" id="3.30.1120.10">
    <property type="match status" value="1"/>
</dbReference>
<dbReference type="PANTHER" id="PTHR42693">
    <property type="entry name" value="ARYLSULFATASE FAMILY MEMBER"/>
    <property type="match status" value="1"/>
</dbReference>
<gene>
    <name evidence="6" type="ORF">GT409_10055</name>
</gene>
<dbReference type="InterPro" id="IPR050738">
    <property type="entry name" value="Sulfatase"/>
</dbReference>
<evidence type="ECO:0000256" key="2">
    <source>
        <dbReference type="ARBA" id="ARBA00022723"/>
    </source>
</evidence>
<keyword evidence="7" id="KW-1185">Reference proteome</keyword>
<dbReference type="PANTHER" id="PTHR42693:SF53">
    <property type="entry name" value="ENDO-4-O-SULFATASE"/>
    <property type="match status" value="1"/>
</dbReference>
<evidence type="ECO:0000256" key="4">
    <source>
        <dbReference type="ARBA" id="ARBA00022837"/>
    </source>
</evidence>
<dbReference type="Proteomes" id="UP000464954">
    <property type="component" value="Chromosome"/>
</dbReference>
<accession>A0A6P1MDV8</accession>
<evidence type="ECO:0000256" key="1">
    <source>
        <dbReference type="ARBA" id="ARBA00008779"/>
    </source>
</evidence>
<dbReference type="AlphaFoldDB" id="A0A6P1MDV8"/>
<dbReference type="InterPro" id="IPR024607">
    <property type="entry name" value="Sulfatase_CS"/>
</dbReference>
<dbReference type="GO" id="GO:0016740">
    <property type="term" value="F:transferase activity"/>
    <property type="evidence" value="ECO:0007669"/>
    <property type="project" value="UniProtKB-KW"/>
</dbReference>